<keyword evidence="24" id="KW-1185">Reference proteome</keyword>
<dbReference type="InterPro" id="IPR036514">
    <property type="entry name" value="SGNH_hydro_sf"/>
</dbReference>
<feature type="region of interest" description="Disordered" evidence="20">
    <location>
        <begin position="385"/>
        <end position="459"/>
    </location>
</feature>
<comment type="catalytic activity">
    <reaction evidence="1">
        <text>Hydrolysis of (1-&gt;3)-beta-D-glucosidic linkages in (1-&gt;3)-beta-D-glucans.</text>
        <dbReference type="EC" id="3.2.1.39"/>
    </reaction>
</comment>
<proteinExistence type="inferred from homology"/>
<feature type="transmembrane region" description="Helical" evidence="21">
    <location>
        <begin position="572"/>
        <end position="596"/>
    </location>
</feature>
<evidence type="ECO:0000313" key="23">
    <source>
        <dbReference type="EMBL" id="KXS96837.1"/>
    </source>
</evidence>
<dbReference type="Pfam" id="PF00332">
    <property type="entry name" value="Glyco_hydro_17"/>
    <property type="match status" value="1"/>
</dbReference>
<evidence type="ECO:0000256" key="3">
    <source>
        <dbReference type="ARBA" id="ARBA00004401"/>
    </source>
</evidence>
<evidence type="ECO:0000256" key="16">
    <source>
        <dbReference type="ARBA" id="ARBA00037649"/>
    </source>
</evidence>
<dbReference type="Proteomes" id="UP000070133">
    <property type="component" value="Unassembled WGS sequence"/>
</dbReference>
<accession>A0A139H300</accession>
<evidence type="ECO:0000256" key="9">
    <source>
        <dbReference type="ARBA" id="ARBA00022729"/>
    </source>
</evidence>
<dbReference type="STRING" id="321146.A0A139H300"/>
<dbReference type="Gene3D" id="3.20.20.80">
    <property type="entry name" value="Glycosidases"/>
    <property type="match status" value="1"/>
</dbReference>
<feature type="domain" description="SGNH hydrolase-type esterase" evidence="22">
    <location>
        <begin position="30"/>
        <end position="235"/>
    </location>
</feature>
<keyword evidence="13" id="KW-0119">Carbohydrate metabolism</keyword>
<dbReference type="GO" id="GO:0042973">
    <property type="term" value="F:glucan endo-1,3-beta-D-glucosidase activity"/>
    <property type="evidence" value="ECO:0007669"/>
    <property type="project" value="UniProtKB-EC"/>
</dbReference>
<evidence type="ECO:0000256" key="7">
    <source>
        <dbReference type="ARBA" id="ARBA00022512"/>
    </source>
</evidence>
<keyword evidence="8" id="KW-0964">Secreted</keyword>
<feature type="compositionally biased region" description="Pro residues" evidence="20">
    <location>
        <begin position="406"/>
        <end position="415"/>
    </location>
</feature>
<keyword evidence="21" id="KW-0812">Transmembrane</keyword>
<evidence type="ECO:0000256" key="5">
    <source>
        <dbReference type="ARBA" id="ARBA00012780"/>
    </source>
</evidence>
<dbReference type="InterPro" id="IPR050732">
    <property type="entry name" value="Beta-glucan_modifiers"/>
</dbReference>
<protein>
    <recommendedName>
        <fullName evidence="5">glucan endo-1,3-beta-D-glucosidase</fullName>
        <ecNumber evidence="5">3.2.1.39</ecNumber>
    </recommendedName>
    <alternativeName>
        <fullName evidence="18">Endo-1,3-beta-glucanase btgC</fullName>
    </alternativeName>
    <alternativeName>
        <fullName evidence="17">Laminarinase btgC</fullName>
    </alternativeName>
</protein>
<evidence type="ECO:0000256" key="15">
    <source>
        <dbReference type="ARBA" id="ARBA00023326"/>
    </source>
</evidence>
<organism evidence="23 24">
    <name type="scientific">Pseudocercospora eumusae</name>
    <dbReference type="NCBI Taxonomy" id="321146"/>
    <lineage>
        <taxon>Eukaryota</taxon>
        <taxon>Fungi</taxon>
        <taxon>Dikarya</taxon>
        <taxon>Ascomycota</taxon>
        <taxon>Pezizomycotina</taxon>
        <taxon>Dothideomycetes</taxon>
        <taxon>Dothideomycetidae</taxon>
        <taxon>Mycosphaerellales</taxon>
        <taxon>Mycosphaerellaceae</taxon>
        <taxon>Pseudocercospora</taxon>
    </lineage>
</organism>
<evidence type="ECO:0000256" key="14">
    <source>
        <dbReference type="ARBA" id="ARBA00023316"/>
    </source>
</evidence>
<keyword evidence="9" id="KW-0732">Signal</keyword>
<evidence type="ECO:0000256" key="11">
    <source>
        <dbReference type="ARBA" id="ARBA00023136"/>
    </source>
</evidence>
<evidence type="ECO:0000256" key="17">
    <source>
        <dbReference type="ARBA" id="ARBA00042373"/>
    </source>
</evidence>
<dbReference type="CDD" id="cd01833">
    <property type="entry name" value="XynB_like"/>
    <property type="match status" value="1"/>
</dbReference>
<dbReference type="Gene3D" id="3.40.50.1110">
    <property type="entry name" value="SGNH hydrolase"/>
    <property type="match status" value="1"/>
</dbReference>
<keyword evidence="10" id="KW-0378">Hydrolase</keyword>
<evidence type="ECO:0000259" key="22">
    <source>
        <dbReference type="Pfam" id="PF13472"/>
    </source>
</evidence>
<evidence type="ECO:0000256" key="6">
    <source>
        <dbReference type="ARBA" id="ARBA00022475"/>
    </source>
</evidence>
<comment type="subcellular location">
    <subcellularLocation>
        <location evidence="3">Cell membrane</location>
        <topology evidence="3">Single-pass type II membrane protein</topology>
    </subcellularLocation>
    <subcellularLocation>
        <location evidence="2">Secreted</location>
        <location evidence="2">Cell wall</location>
    </subcellularLocation>
</comment>
<dbReference type="PANTHER" id="PTHR16631:SF17">
    <property type="entry name" value="GLUCAN ENDO-1,3-BETA-GLUCOSIDASE BTGC"/>
    <property type="match status" value="1"/>
</dbReference>
<dbReference type="GO" id="GO:0009986">
    <property type="term" value="C:cell surface"/>
    <property type="evidence" value="ECO:0007669"/>
    <property type="project" value="TreeGrafter"/>
</dbReference>
<dbReference type="SUPFAM" id="SSF52266">
    <property type="entry name" value="SGNH hydrolase"/>
    <property type="match status" value="1"/>
</dbReference>
<dbReference type="GO" id="GO:0005576">
    <property type="term" value="C:extracellular region"/>
    <property type="evidence" value="ECO:0007669"/>
    <property type="project" value="TreeGrafter"/>
</dbReference>
<evidence type="ECO:0000256" key="21">
    <source>
        <dbReference type="SAM" id="Phobius"/>
    </source>
</evidence>
<gene>
    <name evidence="23" type="ORF">AC578_7388</name>
</gene>
<comment type="caution">
    <text evidence="23">The sequence shown here is derived from an EMBL/GenBank/DDBJ whole genome shotgun (WGS) entry which is preliminary data.</text>
</comment>
<keyword evidence="15" id="KW-0624">Polysaccharide degradation</keyword>
<keyword evidence="11 21" id="KW-0472">Membrane</keyword>
<dbReference type="SUPFAM" id="SSF51445">
    <property type="entry name" value="(Trans)glycosidases"/>
    <property type="match status" value="1"/>
</dbReference>
<dbReference type="Pfam" id="PF13472">
    <property type="entry name" value="Lipase_GDSL_2"/>
    <property type="match status" value="1"/>
</dbReference>
<keyword evidence="7" id="KW-0134">Cell wall</keyword>
<dbReference type="EC" id="3.2.1.39" evidence="5"/>
<evidence type="ECO:0000256" key="19">
    <source>
        <dbReference type="RuleBase" id="RU004335"/>
    </source>
</evidence>
<dbReference type="InterPro" id="IPR017853">
    <property type="entry name" value="GH"/>
</dbReference>
<evidence type="ECO:0000256" key="2">
    <source>
        <dbReference type="ARBA" id="ARBA00004191"/>
    </source>
</evidence>
<evidence type="ECO:0000256" key="1">
    <source>
        <dbReference type="ARBA" id="ARBA00000382"/>
    </source>
</evidence>
<name>A0A139H300_9PEZI</name>
<dbReference type="GO" id="GO:0000272">
    <property type="term" value="P:polysaccharide catabolic process"/>
    <property type="evidence" value="ECO:0007669"/>
    <property type="project" value="UniProtKB-KW"/>
</dbReference>
<keyword evidence="14" id="KW-0961">Cell wall biogenesis/degradation</keyword>
<evidence type="ECO:0000256" key="10">
    <source>
        <dbReference type="ARBA" id="ARBA00022801"/>
    </source>
</evidence>
<evidence type="ECO:0000256" key="18">
    <source>
        <dbReference type="ARBA" id="ARBA00043078"/>
    </source>
</evidence>
<dbReference type="GO" id="GO:0009277">
    <property type="term" value="C:fungal-type cell wall"/>
    <property type="evidence" value="ECO:0007669"/>
    <property type="project" value="TreeGrafter"/>
</dbReference>
<reference evidence="23 24" key="1">
    <citation type="submission" date="2015-07" db="EMBL/GenBank/DDBJ databases">
        <title>Comparative genomics of the Sigatoka disease complex on banana suggests a link between parallel evolutionary changes in Pseudocercospora fijiensis and Pseudocercospora eumusae and increased virulence on the banana host.</title>
        <authorList>
            <person name="Chang T.-C."/>
            <person name="Salvucci A."/>
            <person name="Crous P.W."/>
            <person name="Stergiopoulos I."/>
        </authorList>
    </citation>
    <scope>NUCLEOTIDE SEQUENCE [LARGE SCALE GENOMIC DNA]</scope>
    <source>
        <strain evidence="23 24">CBS 114824</strain>
    </source>
</reference>
<dbReference type="GO" id="GO:0071555">
    <property type="term" value="P:cell wall organization"/>
    <property type="evidence" value="ECO:0007669"/>
    <property type="project" value="UniProtKB-KW"/>
</dbReference>
<keyword evidence="12" id="KW-0325">Glycoprotein</keyword>
<sequence length="951" mass="102514">MLMPFADFQSVSLATFHTAISDVPLRVLPLGDSITAGTFLDGQNSYRPYLRNLLLGSGMRCVFQHHVLFFADKLSGRSVTYIGSMISGDHIDNHHEGHGGMLIKQIQEKVAESQILRQQPNVILLHAGTNDMNTDIFGGAPQDPYETAPGRLQSLIDYCFCECPEATLILAQIIDNRSDAEGHERVQVFNAEVARIVGERRAKGQKVLVADHSHIGSERSDLGEDGVHPVVVGYEKMAQAWFEAMQNIPSAWLQQAGPYVSHADSGYAKTSYTITHYHSSYSSSHTILLPHLASTEHSSPRAEPGTGGIARTPKGAPLSAHLQTHSAASRTLFFFFIPSLQSSGIIAAANMSQRQYGIPSGYLHGPSTQQTRTPESPAEALAYDNMYNPTLNPPSPDPYSRHYDITPPPPPPPHHSAPSPFHQNSSSSLTPLTANNQGAPHSSPPRSPERSQPRNVPPMAAAAAAGLGATAAGYEGQMPRGSYYLGDGYDHFDPGSIADDGDDGLEEAPRQRRSRLNLAAAAGFGSGAAAGAGAAKSLGAHDASGNYGPVGQDPDKSEWLSKQSGGNKRLKWIVGGVLAFLIIGGIVGGIVGGILASKNGGSGGNSGSSSGGLYDIHSKEVQAVLHNDQLHKVFPTIDYTPRYAQYPQCLSPGGGPVQNNVTLDVARLSQLTPAIRLYGTDCNQTELVLEAIDRLELQDSMKVWLGVYLDGNQTTNDRQMSHLYEILDKYDHSSFVGVIVGNEVLYAKTWTITQLQTQLEGIRKNFTSKGINLPVSTADLGDNWDANLAQASDIVMANIHPFFAGTVAGDAASWAYTFWQGKDIPLKTAKTETTGSLTYPTQIISEIGWPSQGGNDCGDANDPAYGCTSEKDGAVASIDNLNTFMDGWVCDALNNGTTFFWFEAFDEEWKHQFDTKHNKWESAWGLFDSDRNLKDGIKIPNCGGKTTDKAY</sequence>
<comment type="function">
    <text evidence="16">Glucanases play a role in cell expansion during growth, in cell-cell fusion during mating, and in spore release during sporulation. This enzyme may be involved in beta-glucan degradation. Active on laminarin and lichenan.</text>
</comment>
<evidence type="ECO:0000313" key="24">
    <source>
        <dbReference type="Proteomes" id="UP000070133"/>
    </source>
</evidence>
<keyword evidence="21" id="KW-1133">Transmembrane helix</keyword>
<dbReference type="InterPro" id="IPR013830">
    <property type="entry name" value="SGNH_hydro"/>
</dbReference>
<feature type="region of interest" description="Disordered" evidence="20">
    <location>
        <begin position="296"/>
        <end position="316"/>
    </location>
</feature>
<dbReference type="PANTHER" id="PTHR16631">
    <property type="entry name" value="GLUCAN 1,3-BETA-GLUCOSIDASE"/>
    <property type="match status" value="1"/>
</dbReference>
<feature type="compositionally biased region" description="Polar residues" evidence="20">
    <location>
        <begin position="421"/>
        <end position="440"/>
    </location>
</feature>
<dbReference type="AlphaFoldDB" id="A0A139H300"/>
<dbReference type="InterPro" id="IPR000490">
    <property type="entry name" value="Glyco_hydro_17"/>
</dbReference>
<evidence type="ECO:0000256" key="4">
    <source>
        <dbReference type="ARBA" id="ARBA00008773"/>
    </source>
</evidence>
<keyword evidence="6" id="KW-1003">Cell membrane</keyword>
<dbReference type="OrthoDB" id="68336at2759"/>
<dbReference type="GO" id="GO:0005886">
    <property type="term" value="C:plasma membrane"/>
    <property type="evidence" value="ECO:0007669"/>
    <property type="project" value="UniProtKB-SubCell"/>
</dbReference>
<comment type="similarity">
    <text evidence="4 19">Belongs to the glycosyl hydrolase 17 family.</text>
</comment>
<evidence type="ECO:0000256" key="8">
    <source>
        <dbReference type="ARBA" id="ARBA00022525"/>
    </source>
</evidence>
<evidence type="ECO:0000256" key="12">
    <source>
        <dbReference type="ARBA" id="ARBA00023180"/>
    </source>
</evidence>
<dbReference type="EMBL" id="LFZN01000161">
    <property type="protein sequence ID" value="KXS96837.1"/>
    <property type="molecule type" value="Genomic_DNA"/>
</dbReference>
<evidence type="ECO:0000256" key="20">
    <source>
        <dbReference type="SAM" id="MobiDB-lite"/>
    </source>
</evidence>
<evidence type="ECO:0000256" key="13">
    <source>
        <dbReference type="ARBA" id="ARBA00023277"/>
    </source>
</evidence>